<dbReference type="AlphaFoldDB" id="A0A8J7WIB8"/>
<evidence type="ECO:0000313" key="3">
    <source>
        <dbReference type="Proteomes" id="UP000681356"/>
    </source>
</evidence>
<proteinExistence type="predicted"/>
<reference evidence="2" key="1">
    <citation type="submission" date="2021-04" db="EMBL/GenBank/DDBJ databases">
        <authorList>
            <person name="Yoon J."/>
        </authorList>
    </citation>
    <scope>NUCLEOTIDE SEQUENCE</scope>
    <source>
        <strain evidence="2">KMU-90</strain>
    </source>
</reference>
<sequence length="67" mass="7180">MAAFDTTRPHAAVGSAGRIGSMFVTGVSLFAGWNDARQTRKALAALTDRELDDIGLTRSDIDDISLR</sequence>
<keyword evidence="3" id="KW-1185">Reference proteome</keyword>
<evidence type="ECO:0000259" key="1">
    <source>
        <dbReference type="Pfam" id="PF06568"/>
    </source>
</evidence>
<dbReference type="Pfam" id="PF06568">
    <property type="entry name" value="YjiS-like"/>
    <property type="match status" value="1"/>
</dbReference>
<comment type="caution">
    <text evidence="2">The sequence shown here is derived from an EMBL/GenBank/DDBJ whole genome shotgun (WGS) entry which is preliminary data.</text>
</comment>
<accession>A0A8J7WIB8</accession>
<organism evidence="2 3">
    <name type="scientific">Thetidibacter halocola</name>
    <dbReference type="NCBI Taxonomy" id="2827239"/>
    <lineage>
        <taxon>Bacteria</taxon>
        <taxon>Pseudomonadati</taxon>
        <taxon>Pseudomonadota</taxon>
        <taxon>Alphaproteobacteria</taxon>
        <taxon>Rhodobacterales</taxon>
        <taxon>Roseobacteraceae</taxon>
        <taxon>Thetidibacter</taxon>
    </lineage>
</organism>
<feature type="domain" description="YjiS-like" evidence="1">
    <location>
        <begin position="29"/>
        <end position="62"/>
    </location>
</feature>
<dbReference type="EMBL" id="JAGTUU010000006">
    <property type="protein sequence ID" value="MBS0125559.1"/>
    <property type="molecule type" value="Genomic_DNA"/>
</dbReference>
<dbReference type="InterPro" id="IPR009506">
    <property type="entry name" value="YjiS-like"/>
</dbReference>
<gene>
    <name evidence="2" type="ORF">KB874_15845</name>
</gene>
<name>A0A8J7WIB8_9RHOB</name>
<protein>
    <submittedName>
        <fullName evidence="2">DUF1127 domain-containing protein</fullName>
    </submittedName>
</protein>
<dbReference type="RefSeq" id="WP_212537525.1">
    <property type="nucleotide sequence ID" value="NZ_JAGTUU010000006.1"/>
</dbReference>
<evidence type="ECO:0000313" key="2">
    <source>
        <dbReference type="EMBL" id="MBS0125559.1"/>
    </source>
</evidence>
<dbReference type="Proteomes" id="UP000681356">
    <property type="component" value="Unassembled WGS sequence"/>
</dbReference>